<feature type="zinc finger region" description="C3H1-type" evidence="10">
    <location>
        <begin position="620"/>
        <end position="648"/>
    </location>
</feature>
<dbReference type="GO" id="GO:0008270">
    <property type="term" value="F:zinc ion binding"/>
    <property type="evidence" value="ECO:0007669"/>
    <property type="project" value="UniProtKB-KW"/>
</dbReference>
<feature type="compositionally biased region" description="Polar residues" evidence="11">
    <location>
        <begin position="81"/>
        <end position="90"/>
    </location>
</feature>
<dbReference type="Pfam" id="PF00642">
    <property type="entry name" value="zf-CCCH"/>
    <property type="match status" value="1"/>
</dbReference>
<feature type="zinc finger region" description="C3H1-type" evidence="10">
    <location>
        <begin position="652"/>
        <end position="675"/>
    </location>
</feature>
<dbReference type="SMART" id="SM00356">
    <property type="entry name" value="ZnF_C3H1"/>
    <property type="match status" value="5"/>
</dbReference>
<feature type="region of interest" description="Disordered" evidence="11">
    <location>
        <begin position="372"/>
        <end position="401"/>
    </location>
</feature>
<feature type="zinc finger region" description="C3H1-type" evidence="10">
    <location>
        <begin position="676"/>
        <end position="702"/>
    </location>
</feature>
<comment type="function">
    <text evidence="6">Required for the export of polyadenylated mRNAs from the nucleus. Enhances ACVR1B-induced SMAD-dependent transcription. Binds to single-stranded DNA but not to double-stranded DNA in vitro. Involved in RNA cleavage.</text>
</comment>
<feature type="region of interest" description="Disordered" evidence="11">
    <location>
        <begin position="779"/>
        <end position="814"/>
    </location>
</feature>
<feature type="domain" description="C3H1-type" evidence="12">
    <location>
        <begin position="652"/>
        <end position="675"/>
    </location>
</feature>
<protein>
    <recommendedName>
        <fullName evidence="8">Zinc finger CCCH domain-containing protein 3</fullName>
    </recommendedName>
    <alternativeName>
        <fullName evidence="9">Smad-interacting CPSF-like factor</fullName>
    </alternativeName>
</protein>
<evidence type="ECO:0000256" key="4">
    <source>
        <dbReference type="ARBA" id="ARBA00022833"/>
    </source>
</evidence>
<feature type="domain" description="C3H1-type" evidence="12">
    <location>
        <begin position="703"/>
        <end position="730"/>
    </location>
</feature>
<feature type="region of interest" description="Disordered" evidence="11">
    <location>
        <begin position="39"/>
        <end position="324"/>
    </location>
</feature>
<dbReference type="InterPro" id="IPR036855">
    <property type="entry name" value="Znf_CCCH_sf"/>
</dbReference>
<evidence type="ECO:0000256" key="7">
    <source>
        <dbReference type="ARBA" id="ARBA00064187"/>
    </source>
</evidence>
<evidence type="ECO:0000256" key="11">
    <source>
        <dbReference type="SAM" id="MobiDB-lite"/>
    </source>
</evidence>
<dbReference type="EMBL" id="CASHTH010003379">
    <property type="protein sequence ID" value="CAI8044150.1"/>
    <property type="molecule type" value="Genomic_DNA"/>
</dbReference>
<evidence type="ECO:0000256" key="8">
    <source>
        <dbReference type="ARBA" id="ARBA00071600"/>
    </source>
</evidence>
<reference evidence="13" key="1">
    <citation type="submission" date="2023-03" db="EMBL/GenBank/DDBJ databases">
        <authorList>
            <person name="Steffen K."/>
            <person name="Cardenas P."/>
        </authorList>
    </citation>
    <scope>NUCLEOTIDE SEQUENCE</scope>
</reference>
<dbReference type="PANTHER" id="PTHR46156:SF1">
    <property type="entry name" value="ZINC FINGER CCCH DOMAIN-CONTAINING PROTEIN 3"/>
    <property type="match status" value="1"/>
</dbReference>
<comment type="caution">
    <text evidence="13">The sequence shown here is derived from an EMBL/GenBank/DDBJ whole genome shotgun (WGS) entry which is preliminary data.</text>
</comment>
<keyword evidence="5" id="KW-0238">DNA-binding</keyword>
<feature type="compositionally biased region" description="Low complexity" evidence="11">
    <location>
        <begin position="566"/>
        <end position="575"/>
    </location>
</feature>
<feature type="compositionally biased region" description="Basic residues" evidence="11">
    <location>
        <begin position="117"/>
        <end position="127"/>
    </location>
</feature>
<feature type="domain" description="C3H1-type" evidence="12">
    <location>
        <begin position="676"/>
        <end position="702"/>
    </location>
</feature>
<feature type="domain" description="C3H1-type" evidence="12">
    <location>
        <begin position="620"/>
        <end position="648"/>
    </location>
</feature>
<dbReference type="FunFam" id="4.10.1000.10:FF:000008">
    <property type="entry name" value="zinc finger CCCH domain-containing protein 3"/>
    <property type="match status" value="1"/>
</dbReference>
<feature type="compositionally biased region" description="Basic and acidic residues" evidence="11">
    <location>
        <begin position="150"/>
        <end position="165"/>
    </location>
</feature>
<evidence type="ECO:0000256" key="2">
    <source>
        <dbReference type="ARBA" id="ARBA00022737"/>
    </source>
</evidence>
<keyword evidence="3 10" id="KW-0863">Zinc-finger</keyword>
<dbReference type="FunFam" id="4.10.1000.10:FF:000022">
    <property type="entry name" value="Zinc finger CCCH domain-containing protein 7"/>
    <property type="match status" value="1"/>
</dbReference>
<accession>A0AA35T9D0</accession>
<evidence type="ECO:0000256" key="3">
    <source>
        <dbReference type="ARBA" id="ARBA00022771"/>
    </source>
</evidence>
<feature type="compositionally biased region" description="Basic residues" evidence="11">
    <location>
        <begin position="220"/>
        <end position="229"/>
    </location>
</feature>
<feature type="compositionally biased region" description="Polar residues" evidence="11">
    <location>
        <begin position="60"/>
        <end position="71"/>
    </location>
</feature>
<evidence type="ECO:0000256" key="9">
    <source>
        <dbReference type="ARBA" id="ARBA00079564"/>
    </source>
</evidence>
<evidence type="ECO:0000256" key="5">
    <source>
        <dbReference type="ARBA" id="ARBA00023125"/>
    </source>
</evidence>
<feature type="compositionally biased region" description="Low complexity" evidence="11">
    <location>
        <begin position="244"/>
        <end position="267"/>
    </location>
</feature>
<dbReference type="Proteomes" id="UP001174909">
    <property type="component" value="Unassembled WGS sequence"/>
</dbReference>
<feature type="compositionally biased region" description="Polar residues" evidence="11">
    <location>
        <begin position="268"/>
        <end position="287"/>
    </location>
</feature>
<keyword evidence="2" id="KW-0677">Repeat</keyword>
<proteinExistence type="predicted"/>
<evidence type="ECO:0000313" key="13">
    <source>
        <dbReference type="EMBL" id="CAI8044150.1"/>
    </source>
</evidence>
<evidence type="ECO:0000256" key="10">
    <source>
        <dbReference type="PROSITE-ProRule" id="PRU00723"/>
    </source>
</evidence>
<evidence type="ECO:0000256" key="1">
    <source>
        <dbReference type="ARBA" id="ARBA00022723"/>
    </source>
</evidence>
<evidence type="ECO:0000256" key="6">
    <source>
        <dbReference type="ARBA" id="ARBA00057285"/>
    </source>
</evidence>
<dbReference type="PANTHER" id="PTHR46156">
    <property type="entry name" value="CCCH ZINGC FINGER"/>
    <property type="match status" value="1"/>
</dbReference>
<dbReference type="SUPFAM" id="SSF90229">
    <property type="entry name" value="CCCH zinc finger"/>
    <property type="match status" value="1"/>
</dbReference>
<organism evidence="13 14">
    <name type="scientific">Geodia barretti</name>
    <name type="common">Barrett's horny sponge</name>
    <dbReference type="NCBI Taxonomy" id="519541"/>
    <lineage>
        <taxon>Eukaryota</taxon>
        <taxon>Metazoa</taxon>
        <taxon>Porifera</taxon>
        <taxon>Demospongiae</taxon>
        <taxon>Heteroscleromorpha</taxon>
        <taxon>Tetractinellida</taxon>
        <taxon>Astrophorina</taxon>
        <taxon>Geodiidae</taxon>
        <taxon>Geodia</taxon>
    </lineage>
</organism>
<gene>
    <name evidence="13" type="ORF">GBAR_LOCUS24521</name>
</gene>
<dbReference type="AlphaFoldDB" id="A0AA35T9D0"/>
<feature type="zinc finger region" description="C3H1-type" evidence="10">
    <location>
        <begin position="731"/>
        <end position="753"/>
    </location>
</feature>
<comment type="subunit">
    <text evidence="7">Interacts with SMAD1, SMAD3, SMAD4, CPSF2 and CPSF3.</text>
</comment>
<evidence type="ECO:0000313" key="14">
    <source>
        <dbReference type="Proteomes" id="UP001174909"/>
    </source>
</evidence>
<sequence length="841" mass="93367">MLLANVPAKGKQEMASKTDRELRKEIAYLTKLIEIHKRSTVAGSQNKSRPAAGSNRFKWTASTQTTSTSGPVSKKEAPVPSSVQTTSNLSVGPRTTGASSQELSTLVLRSKPLPVHSKYHYGNHYRRSNPTQSTRRPGNKKWNNPAAAPRGDRDRPSQPKPDRNRTVVLSQATSVEVREKPKPPLPPSSSSSSSSSVITSSFSKANSEGTASAAGETRRKWSHCYKWPHKPSPSKLTPANPRITAPTKPTVATPPKTVATPPKTATALPQSHGNPAPQSRVAPTSSRYKWRRRSTSSSMSSGRKSKSPGLKSPPATGSRTKLQHHTASWVIHNPYKLTHASIIHKYSRIMQRQRNSKTSKLNRFLTKRTSFQTPHKMSKSKNKVWRASDHCGGGSTTRTSIGRSAPLRRLSGGHELKTRHGNRQWVARRAAGPTPGKSGARYAGPVPWRRLSGHELKTRQGNRQWVSRRAAGSFPPTPGKSGARYAGPVPWRRLSGHELKTRQGNRQWVSRRVVMRRKTLQSPAANGRGRWMTAHYEGRRGKSLQFVSMSGQKFVVDSGGRRMKRLSLSSPSSPRLRLRSRGRSVSESHTPSHSIKQYLASRAVQRSRVYVWSAKHRKKDNAKRYCIFYNRFGKCNRGDSCPYIHDPSKIAVCTKFLRGMCDKTDGSCLFSHTLSKDKLPTCRYFLRGVCTREVCPYRHVSVGRRAEVCLNFARGYCPNGEQCSKRHIVDCPEFSEQGSCPHGDKCLLRHRKKTEAPPTKTKTLPTKTPLAFRRLRRDRVGPQPPEYVELDPAISPLDDTNNGGEGSGGDASDADYLTLCQDARRLSPLDPSCPAPDFLAL</sequence>
<name>A0AA35T9D0_GEOBA</name>
<feature type="compositionally biased region" description="Low complexity" evidence="11">
    <location>
        <begin position="188"/>
        <end position="203"/>
    </location>
</feature>
<dbReference type="GO" id="GO:0005634">
    <property type="term" value="C:nucleus"/>
    <property type="evidence" value="ECO:0007669"/>
    <property type="project" value="UniProtKB-ARBA"/>
</dbReference>
<keyword evidence="14" id="KW-1185">Reference proteome</keyword>
<dbReference type="InterPro" id="IPR000571">
    <property type="entry name" value="Znf_CCCH"/>
</dbReference>
<keyword evidence="4 10" id="KW-0862">Zinc</keyword>
<dbReference type="GO" id="GO:0003677">
    <property type="term" value="F:DNA binding"/>
    <property type="evidence" value="ECO:0007669"/>
    <property type="project" value="UniProtKB-KW"/>
</dbReference>
<feature type="zinc finger region" description="C3H1-type" evidence="10">
    <location>
        <begin position="703"/>
        <end position="730"/>
    </location>
</feature>
<dbReference type="Gene3D" id="4.10.1000.10">
    <property type="entry name" value="Zinc finger, CCCH-type"/>
    <property type="match status" value="2"/>
</dbReference>
<feature type="domain" description="C3H1-type" evidence="12">
    <location>
        <begin position="731"/>
        <end position="753"/>
    </location>
</feature>
<evidence type="ECO:0000259" key="12">
    <source>
        <dbReference type="PROSITE" id="PS50103"/>
    </source>
</evidence>
<feature type="region of interest" description="Disordered" evidence="11">
    <location>
        <begin position="564"/>
        <end position="592"/>
    </location>
</feature>
<dbReference type="PROSITE" id="PS50103">
    <property type="entry name" value="ZF_C3H1"/>
    <property type="match status" value="5"/>
</dbReference>
<keyword evidence="1 10" id="KW-0479">Metal-binding</keyword>